<accession>M0JL80</accession>
<dbReference type="Pfam" id="PF11376">
    <property type="entry name" value="DUF3179"/>
    <property type="match status" value="2"/>
</dbReference>
<sequence>MYRRTFLGVASAAAAGLAGCTEGGVRPPKAGFPAPGNPDPVVAQGFPKTVCGAPPNPVDGVRAIVDPAVASGWAGRRVDAKYRFGDDPEPGLYDGSFVVGVERGGAARAYPLSVLWWHEVVNDSLGGDPLFVSYCPMCQSGLVAERVVDGAPTTFLVSGQLWQPPATRGFTSAAEGRVFGASVLTGDAELRNAANLVLYDEATGSYWSQLLATGICGPQSGEELAVLPSSVTTWAEWRADHPDTDVLLPPPWSETT</sequence>
<evidence type="ECO:0000313" key="2">
    <source>
        <dbReference type="Proteomes" id="UP000011553"/>
    </source>
</evidence>
<comment type="caution">
    <text evidence="1">The sequence shown here is derived from an EMBL/GenBank/DDBJ whole genome shotgun (WGS) entry which is preliminary data.</text>
</comment>
<proteinExistence type="predicted"/>
<dbReference type="Proteomes" id="UP000011553">
    <property type="component" value="Unassembled WGS sequence"/>
</dbReference>
<protein>
    <recommendedName>
        <fullName evidence="3">DUF3179 domain-containing protein</fullName>
    </recommendedName>
</protein>
<dbReference type="PATRIC" id="fig|662478.6.peg.260"/>
<keyword evidence="2" id="KW-1185">Reference proteome</keyword>
<dbReference type="EMBL" id="AOLP01000001">
    <property type="protein sequence ID" value="EMA08435.1"/>
    <property type="molecule type" value="Genomic_DNA"/>
</dbReference>
<dbReference type="PROSITE" id="PS51257">
    <property type="entry name" value="PROKAR_LIPOPROTEIN"/>
    <property type="match status" value="1"/>
</dbReference>
<reference evidence="1 2" key="1">
    <citation type="journal article" date="2014" name="PLoS Genet.">
        <title>Phylogenetically driven sequencing of extremely halophilic archaea reveals strategies for static and dynamic osmo-response.</title>
        <authorList>
            <person name="Becker E.A."/>
            <person name="Seitzer P.M."/>
            <person name="Tritt A."/>
            <person name="Larsen D."/>
            <person name="Krusor M."/>
            <person name="Yao A.I."/>
            <person name="Wu D."/>
            <person name="Madern D."/>
            <person name="Eisen J.A."/>
            <person name="Darling A.E."/>
            <person name="Facciotti M.T."/>
        </authorList>
    </citation>
    <scope>NUCLEOTIDE SEQUENCE [LARGE SCALE GENOMIC DNA]</scope>
    <source>
        <strain evidence="1 2">ATCC 35960</strain>
    </source>
</reference>
<dbReference type="InterPro" id="IPR021516">
    <property type="entry name" value="DUF3179"/>
</dbReference>
<evidence type="ECO:0008006" key="3">
    <source>
        <dbReference type="Google" id="ProtNLM"/>
    </source>
</evidence>
<dbReference type="RefSeq" id="WP_004967419.1">
    <property type="nucleotide sequence ID" value="NZ_AOLP01000001.1"/>
</dbReference>
<organism evidence="1 2">
    <name type="scientific">Haloferax denitrificans ATCC 35960</name>
    <dbReference type="NCBI Taxonomy" id="662478"/>
    <lineage>
        <taxon>Archaea</taxon>
        <taxon>Methanobacteriati</taxon>
        <taxon>Methanobacteriota</taxon>
        <taxon>Stenosarchaea group</taxon>
        <taxon>Halobacteria</taxon>
        <taxon>Halobacteriales</taxon>
        <taxon>Haloferacaceae</taxon>
        <taxon>Haloferax</taxon>
    </lineage>
</organism>
<name>M0JL80_9EURY</name>
<evidence type="ECO:0000313" key="1">
    <source>
        <dbReference type="EMBL" id="EMA08435.1"/>
    </source>
</evidence>
<gene>
    <name evidence="1" type="ORF">C438_01310</name>
</gene>
<dbReference type="AlphaFoldDB" id="M0JL80"/>